<reference evidence="2" key="1">
    <citation type="submission" date="2018-01" db="EMBL/GenBank/DDBJ databases">
        <title>An insight into the sialome of Amazonian anophelines.</title>
        <authorList>
            <person name="Ribeiro J.M."/>
            <person name="Scarpassa V."/>
            <person name="Calvo E."/>
        </authorList>
    </citation>
    <scope>NUCLEOTIDE SEQUENCE</scope>
    <source>
        <tissue evidence="2">Salivary glands</tissue>
    </source>
</reference>
<proteinExistence type="predicted"/>
<protein>
    <submittedName>
        <fullName evidence="2">Putative secreted peptide</fullName>
    </submittedName>
</protein>
<accession>A0A2M3ZQB5</accession>
<evidence type="ECO:0000256" key="1">
    <source>
        <dbReference type="SAM" id="SignalP"/>
    </source>
</evidence>
<sequence>MKWVLLIYFTRLHSLLSGCMDAASGMLIGVRSSRVFAVVVEVLDAPKVHSGRGMQHGIMEFPFAAKCSSSSIFRTDSLHRAEQSWLPFEGYDGLVKGIQGVRLRDSTTHWR</sequence>
<organism evidence="2">
    <name type="scientific">Anopheles braziliensis</name>
    <dbReference type="NCBI Taxonomy" id="58242"/>
    <lineage>
        <taxon>Eukaryota</taxon>
        <taxon>Metazoa</taxon>
        <taxon>Ecdysozoa</taxon>
        <taxon>Arthropoda</taxon>
        <taxon>Hexapoda</taxon>
        <taxon>Insecta</taxon>
        <taxon>Pterygota</taxon>
        <taxon>Neoptera</taxon>
        <taxon>Endopterygota</taxon>
        <taxon>Diptera</taxon>
        <taxon>Nematocera</taxon>
        <taxon>Culicoidea</taxon>
        <taxon>Culicidae</taxon>
        <taxon>Anophelinae</taxon>
        <taxon>Anopheles</taxon>
    </lineage>
</organism>
<evidence type="ECO:0000313" key="2">
    <source>
        <dbReference type="EMBL" id="MBW30729.1"/>
    </source>
</evidence>
<feature type="chain" id="PRO_5014941140" evidence="1">
    <location>
        <begin position="18"/>
        <end position="111"/>
    </location>
</feature>
<name>A0A2M3ZQB5_9DIPT</name>
<dbReference type="EMBL" id="GGFM01009978">
    <property type="protein sequence ID" value="MBW30729.1"/>
    <property type="molecule type" value="Transcribed_RNA"/>
</dbReference>
<feature type="signal peptide" evidence="1">
    <location>
        <begin position="1"/>
        <end position="17"/>
    </location>
</feature>
<keyword evidence="1" id="KW-0732">Signal</keyword>
<dbReference type="AlphaFoldDB" id="A0A2M3ZQB5"/>